<keyword evidence="3" id="KW-0285">Flavoprotein</keyword>
<dbReference type="InterPro" id="IPR049312">
    <property type="entry name" value="GIDA_C_N"/>
</dbReference>
<keyword evidence="4" id="KW-0274">FAD</keyword>
<evidence type="ECO:0000259" key="5">
    <source>
        <dbReference type="SMART" id="SM01228"/>
    </source>
</evidence>
<proteinExistence type="inferred from homology"/>
<dbReference type="GO" id="GO:0005829">
    <property type="term" value="C:cytosol"/>
    <property type="evidence" value="ECO:0007669"/>
    <property type="project" value="TreeGrafter"/>
</dbReference>
<dbReference type="InterPro" id="IPR026904">
    <property type="entry name" value="MnmG_C"/>
</dbReference>
<dbReference type="PANTHER" id="PTHR11806">
    <property type="entry name" value="GLUCOSE INHIBITED DIVISION PROTEIN A"/>
    <property type="match status" value="1"/>
</dbReference>
<comment type="caution">
    <text evidence="6">The sequence shown here is derived from an EMBL/GenBank/DDBJ whole genome shotgun (WGS) entry which is preliminary data.</text>
</comment>
<evidence type="ECO:0000313" key="6">
    <source>
        <dbReference type="EMBL" id="MPN50553.1"/>
    </source>
</evidence>
<dbReference type="InterPro" id="IPR002218">
    <property type="entry name" value="MnmG-rel"/>
</dbReference>
<comment type="cofactor">
    <cofactor evidence="1">
        <name>FAD</name>
        <dbReference type="ChEBI" id="CHEBI:57692"/>
    </cofactor>
</comment>
<evidence type="ECO:0000256" key="1">
    <source>
        <dbReference type="ARBA" id="ARBA00001974"/>
    </source>
</evidence>
<evidence type="ECO:0000256" key="3">
    <source>
        <dbReference type="ARBA" id="ARBA00022630"/>
    </source>
</evidence>
<name>A0A645ITS5_9ZZZZ</name>
<evidence type="ECO:0000256" key="4">
    <source>
        <dbReference type="ARBA" id="ARBA00022827"/>
    </source>
</evidence>
<dbReference type="Pfam" id="PF13932">
    <property type="entry name" value="SAM_GIDA_C"/>
    <property type="match status" value="1"/>
</dbReference>
<dbReference type="EMBL" id="VSSQ01114835">
    <property type="protein sequence ID" value="MPN50553.1"/>
    <property type="molecule type" value="Genomic_DNA"/>
</dbReference>
<protein>
    <submittedName>
        <fullName evidence="6">tRNA uridine 5-carboxymethylaminomethyl modification enzyme MnmG</fullName>
    </submittedName>
</protein>
<dbReference type="GO" id="GO:0050660">
    <property type="term" value="F:flavin adenine dinucleotide binding"/>
    <property type="evidence" value="ECO:0007669"/>
    <property type="project" value="InterPro"/>
</dbReference>
<reference evidence="6" key="1">
    <citation type="submission" date="2019-08" db="EMBL/GenBank/DDBJ databases">
        <authorList>
            <person name="Kucharzyk K."/>
            <person name="Murdoch R.W."/>
            <person name="Higgins S."/>
            <person name="Loffler F."/>
        </authorList>
    </citation>
    <scope>NUCLEOTIDE SEQUENCE</scope>
</reference>
<organism evidence="6">
    <name type="scientific">bioreactor metagenome</name>
    <dbReference type="NCBI Taxonomy" id="1076179"/>
    <lineage>
        <taxon>unclassified sequences</taxon>
        <taxon>metagenomes</taxon>
        <taxon>ecological metagenomes</taxon>
    </lineage>
</organism>
<dbReference type="Pfam" id="PF21680">
    <property type="entry name" value="GIDA_C_1st"/>
    <property type="match status" value="1"/>
</dbReference>
<feature type="domain" description="tRNA uridine 5-carboxymethylaminomethyl modification enzyme C-terminal subdomain" evidence="5">
    <location>
        <begin position="50"/>
        <end position="121"/>
    </location>
</feature>
<dbReference type="AlphaFoldDB" id="A0A645ITS5"/>
<dbReference type="GO" id="GO:0030488">
    <property type="term" value="P:tRNA methylation"/>
    <property type="evidence" value="ECO:0007669"/>
    <property type="project" value="TreeGrafter"/>
</dbReference>
<dbReference type="InterPro" id="IPR047001">
    <property type="entry name" value="MnmG_C_subdom"/>
</dbReference>
<accession>A0A645ITS5</accession>
<dbReference type="Gene3D" id="1.10.10.1800">
    <property type="entry name" value="tRNA uridine 5-carboxymethylaminomethyl modification enzyme MnmG/GidA"/>
    <property type="match status" value="1"/>
</dbReference>
<sequence>MEEKSSAMHLHGITLLELLRRPEISYKDLKRFSGMPAYLPEVEEQIEIQVRYQGYIEKQEAQVRQFNQLEKKLLPQDVNYEELKGLSLEAREKLNRLKPHSLGQASRITGVTPADINVLLLFLEHRKGLKGGEPE</sequence>
<gene>
    <name evidence="6" type="primary">mnmG_49</name>
    <name evidence="6" type="ORF">SDC9_198180</name>
</gene>
<comment type="similarity">
    <text evidence="2">Belongs to the MnmG family.</text>
</comment>
<dbReference type="Gene3D" id="1.10.150.570">
    <property type="entry name" value="GidA associated domain, C-terminal subdomain"/>
    <property type="match status" value="1"/>
</dbReference>
<dbReference type="FunFam" id="1.10.150.570:FF:000001">
    <property type="entry name" value="tRNA uridine 5-carboxymethylaminomethyl modification enzyme MnmG"/>
    <property type="match status" value="1"/>
</dbReference>
<dbReference type="InterPro" id="IPR044920">
    <property type="entry name" value="MnmG_C_subdom_sf"/>
</dbReference>
<dbReference type="GO" id="GO:0002098">
    <property type="term" value="P:tRNA wobble uridine modification"/>
    <property type="evidence" value="ECO:0007669"/>
    <property type="project" value="TreeGrafter"/>
</dbReference>
<dbReference type="SMART" id="SM01228">
    <property type="entry name" value="GIDA_assoc_3"/>
    <property type="match status" value="1"/>
</dbReference>
<dbReference type="PANTHER" id="PTHR11806:SF0">
    <property type="entry name" value="PROTEIN MTO1 HOMOLOG, MITOCHONDRIAL"/>
    <property type="match status" value="1"/>
</dbReference>
<evidence type="ECO:0000256" key="2">
    <source>
        <dbReference type="ARBA" id="ARBA00007653"/>
    </source>
</evidence>